<comment type="caution">
    <text evidence="2">The sequence shown here is derived from an EMBL/GenBank/DDBJ whole genome shotgun (WGS) entry which is preliminary data.</text>
</comment>
<evidence type="ECO:0000256" key="1">
    <source>
        <dbReference type="SAM" id="MobiDB-lite"/>
    </source>
</evidence>
<dbReference type="SUPFAM" id="SSF56854">
    <property type="entry name" value="Bcl-2 inhibitors of programmed cell death"/>
    <property type="match status" value="1"/>
</dbReference>
<organism evidence="2 3">
    <name type="scientific">Acanthosepion pharaonis</name>
    <name type="common">Pharaoh cuttlefish</name>
    <name type="synonym">Sepia pharaonis</name>
    <dbReference type="NCBI Taxonomy" id="158019"/>
    <lineage>
        <taxon>Eukaryota</taxon>
        <taxon>Metazoa</taxon>
        <taxon>Spiralia</taxon>
        <taxon>Lophotrochozoa</taxon>
        <taxon>Mollusca</taxon>
        <taxon>Cephalopoda</taxon>
        <taxon>Coleoidea</taxon>
        <taxon>Decapodiformes</taxon>
        <taxon>Sepiida</taxon>
        <taxon>Sepiina</taxon>
        <taxon>Sepiidae</taxon>
        <taxon>Acanthosepion</taxon>
    </lineage>
</organism>
<feature type="region of interest" description="Disordered" evidence="1">
    <location>
        <begin position="1"/>
        <end position="33"/>
    </location>
</feature>
<sequence>MPKSSSDSNSTDEKNINNKEKMPKKHSRMSTIPMVNRQAVEILEEFLKKHQESLKDITPMNSLYQKVSELEVNEEKPNLRRNQSYRAASHESLLSNENESFQNTLFEEELNTYTAPLASDEASDSTVESPVSAPEATYYKRKSSADSSSSDSSEWASEKRHKKSFFKRARERLKSLHRSGRKSLSLGRKDKDVELAQKQIYRRSYSDSNEKCIHVTKEESKEDEKSLTTKVFNEVISMEGGSEDFCCQVGSAKERKHLHLNINPVFAKELPATGNFDFESEHYETVTTIKTPDGQTHRDRVIEHHEHLTDQLETDQSDEIVMEGDQVDGAVGGAIEDDSEQNKMALYKRVASKLAIMADEYIQSDSEGACSASEIPVPDTSELTELEKEIVDHLLSIQGNTPFPSVAAMEILKQLTYNNFKQIVEAYTKNKNGFQEVVTLFMLSKAAISLVGAGRALASQVKDLTLQYFEDKCAAYIVERGGWDSVLEDTDEDTENKDSEQK</sequence>
<dbReference type="EMBL" id="CAHIKZ030004489">
    <property type="protein sequence ID" value="CAE1311249.1"/>
    <property type="molecule type" value="Genomic_DNA"/>
</dbReference>
<proteinExistence type="predicted"/>
<feature type="region of interest" description="Disordered" evidence="1">
    <location>
        <begin position="68"/>
        <end position="94"/>
    </location>
</feature>
<dbReference type="Proteomes" id="UP000597762">
    <property type="component" value="Unassembled WGS sequence"/>
</dbReference>
<dbReference type="OrthoDB" id="10046645at2759"/>
<reference evidence="2" key="1">
    <citation type="submission" date="2021-01" db="EMBL/GenBank/DDBJ databases">
        <authorList>
            <person name="Li R."/>
            <person name="Bekaert M."/>
        </authorList>
    </citation>
    <scope>NUCLEOTIDE SEQUENCE</scope>
    <source>
        <strain evidence="2">Farmed</strain>
    </source>
</reference>
<protein>
    <submittedName>
        <fullName evidence="2">Uncharacterized protein</fullName>
    </submittedName>
</protein>
<evidence type="ECO:0000313" key="2">
    <source>
        <dbReference type="EMBL" id="CAE1311249.1"/>
    </source>
</evidence>
<feature type="compositionally biased region" description="Basic and acidic residues" evidence="1">
    <location>
        <begin position="11"/>
        <end position="21"/>
    </location>
</feature>
<name>A0A812DY42_ACAPH</name>
<gene>
    <name evidence="2" type="ORF">SPHA_62777</name>
</gene>
<keyword evidence="3" id="KW-1185">Reference proteome</keyword>
<dbReference type="AlphaFoldDB" id="A0A812DY42"/>
<feature type="region of interest" description="Disordered" evidence="1">
    <location>
        <begin position="117"/>
        <end position="155"/>
    </location>
</feature>
<accession>A0A812DY42</accession>
<evidence type="ECO:0000313" key="3">
    <source>
        <dbReference type="Proteomes" id="UP000597762"/>
    </source>
</evidence>
<dbReference type="InterPro" id="IPR036834">
    <property type="entry name" value="Bcl-2-like_sf"/>
</dbReference>
<dbReference type="GO" id="GO:0042981">
    <property type="term" value="P:regulation of apoptotic process"/>
    <property type="evidence" value="ECO:0007669"/>
    <property type="project" value="InterPro"/>
</dbReference>
<feature type="compositionally biased region" description="Low complexity" evidence="1">
    <location>
        <begin position="145"/>
        <end position="155"/>
    </location>
</feature>
<dbReference type="Gene3D" id="1.10.437.10">
    <property type="entry name" value="Blc2-like"/>
    <property type="match status" value="1"/>
</dbReference>